<dbReference type="Pfam" id="PF21036">
    <property type="entry name" value="EryCIII-like_N"/>
    <property type="match status" value="1"/>
</dbReference>
<keyword evidence="3 7" id="KW-0808">Transferase</keyword>
<organism evidence="7 8">
    <name type="scientific">Nocardiopsis ansamitocini</name>
    <dbReference type="NCBI Taxonomy" id="1670832"/>
    <lineage>
        <taxon>Bacteria</taxon>
        <taxon>Bacillati</taxon>
        <taxon>Actinomycetota</taxon>
        <taxon>Actinomycetes</taxon>
        <taxon>Streptosporangiales</taxon>
        <taxon>Nocardiopsidaceae</taxon>
        <taxon>Nocardiopsis</taxon>
    </lineage>
</organism>
<proteinExistence type="inferred from homology"/>
<dbReference type="PANTHER" id="PTHR48050">
    <property type="entry name" value="STEROL 3-BETA-GLUCOSYLTRANSFERASE"/>
    <property type="match status" value="1"/>
</dbReference>
<dbReference type="NCBIfam" id="TIGR04516">
    <property type="entry name" value="glycosyl_450act"/>
    <property type="match status" value="1"/>
</dbReference>
<evidence type="ECO:0000259" key="6">
    <source>
        <dbReference type="Pfam" id="PF21036"/>
    </source>
</evidence>
<name>A0A9W6PAJ3_9ACTN</name>
<gene>
    <name evidence="7" type="ORF">Nans01_43730</name>
</gene>
<dbReference type="GO" id="GO:0016758">
    <property type="term" value="F:hexosyltransferase activity"/>
    <property type="evidence" value="ECO:0007669"/>
    <property type="project" value="UniProtKB-ARBA"/>
</dbReference>
<dbReference type="SUPFAM" id="SSF53756">
    <property type="entry name" value="UDP-Glycosyltransferase/glycogen phosphorylase"/>
    <property type="match status" value="1"/>
</dbReference>
<accession>A0A9W6PAJ3</accession>
<evidence type="ECO:0000256" key="4">
    <source>
        <dbReference type="ARBA" id="ARBA00023194"/>
    </source>
</evidence>
<evidence type="ECO:0000259" key="5">
    <source>
        <dbReference type="Pfam" id="PF06722"/>
    </source>
</evidence>
<dbReference type="Gene3D" id="3.40.50.2000">
    <property type="entry name" value="Glycogen Phosphorylase B"/>
    <property type="match status" value="2"/>
</dbReference>
<feature type="domain" description="Erythromycin biosynthesis protein CIII-like N-terminal" evidence="6">
    <location>
        <begin position="22"/>
        <end position="261"/>
    </location>
</feature>
<comment type="similarity">
    <text evidence="1">Belongs to the glycosyltransferase 28 family.</text>
</comment>
<dbReference type="InterPro" id="IPR010610">
    <property type="entry name" value="EryCIII-like_C"/>
</dbReference>
<dbReference type="AlphaFoldDB" id="A0A9W6PAJ3"/>
<dbReference type="GO" id="GO:0008194">
    <property type="term" value="F:UDP-glycosyltransferase activity"/>
    <property type="evidence" value="ECO:0007669"/>
    <property type="project" value="InterPro"/>
</dbReference>
<dbReference type="FunFam" id="3.40.50.2000:FF:000072">
    <property type="entry name" value="Glycosyl transferase"/>
    <property type="match status" value="1"/>
</dbReference>
<keyword evidence="2" id="KW-0328">Glycosyltransferase</keyword>
<evidence type="ECO:0000256" key="1">
    <source>
        <dbReference type="ARBA" id="ARBA00006962"/>
    </source>
</evidence>
<dbReference type="PANTHER" id="PTHR48050:SF13">
    <property type="entry name" value="STEROL 3-BETA-GLUCOSYLTRANSFERASE UGT80A2"/>
    <property type="match status" value="1"/>
</dbReference>
<evidence type="ECO:0000256" key="2">
    <source>
        <dbReference type="ARBA" id="ARBA00022676"/>
    </source>
</evidence>
<dbReference type="GO" id="GO:0017000">
    <property type="term" value="P:antibiotic biosynthetic process"/>
    <property type="evidence" value="ECO:0007669"/>
    <property type="project" value="UniProtKB-KW"/>
</dbReference>
<dbReference type="RefSeq" id="WP_285761567.1">
    <property type="nucleotide sequence ID" value="NZ_BSQG01000011.1"/>
</dbReference>
<sequence length="450" mass="49806">MRVLVVTQAEKTHMLSMIPLAWALRAAGHEVQVASQPTLTDAILETGLPASLVGDNHVLYQYLTFHTFLQDAFTGEEEDEGFDMGSVDRPETLGWEYLRDGYRDFVPWWWKIVNDPMLDDLVTLTRSWKPDLVLWEPTAFAASIAAEACGAMHARFLWGMDVTGRMRAAFLRRMVEQPPEEQEDLLADWLGERAARYGVEFSESLVRGHATVDPCPKTLRLEPEPQARHLPVRYIPYNGRAEVPEWLRGAAERPRVCLTLGASTTQRFDSGRMRSIAELLTELARLDAEIVATLPAEQAEELGPLPDNIRIVQYVPLHVLMTDCAAVVHHGGAGTYLTALYHGVPQLILADLVMPRYQFDESLLARGLVAQGAGLQLPGTEMSAGAVAEAVGRLLTDPSFRHRAARLRAEVLDMPSPVDLVPVLEELVAAHRTEGAVTSEGRDARVPGPS</sequence>
<protein>
    <submittedName>
        <fullName evidence="7">Glycosyl transferase</fullName>
    </submittedName>
</protein>
<dbReference type="Pfam" id="PF06722">
    <property type="entry name" value="EryCIII-like_C"/>
    <property type="match status" value="1"/>
</dbReference>
<dbReference type="Proteomes" id="UP001165092">
    <property type="component" value="Unassembled WGS sequence"/>
</dbReference>
<dbReference type="CDD" id="cd03784">
    <property type="entry name" value="GT1_Gtf-like"/>
    <property type="match status" value="1"/>
</dbReference>
<reference evidence="7" key="1">
    <citation type="submission" date="2023-02" db="EMBL/GenBank/DDBJ databases">
        <title>Nocardiopsis ansamitocini NBRC 112285.</title>
        <authorList>
            <person name="Ichikawa N."/>
            <person name="Sato H."/>
            <person name="Tonouchi N."/>
        </authorList>
    </citation>
    <scope>NUCLEOTIDE SEQUENCE</scope>
    <source>
        <strain evidence="7">NBRC 112285</strain>
    </source>
</reference>
<dbReference type="InterPro" id="IPR050426">
    <property type="entry name" value="Glycosyltransferase_28"/>
</dbReference>
<feature type="domain" description="Erythromycin biosynthesis protein CIII-like C-terminal" evidence="5">
    <location>
        <begin position="278"/>
        <end position="427"/>
    </location>
</feature>
<dbReference type="InterPro" id="IPR030953">
    <property type="entry name" value="Glycosyl_450act"/>
</dbReference>
<keyword evidence="8" id="KW-1185">Reference proteome</keyword>
<evidence type="ECO:0000256" key="3">
    <source>
        <dbReference type="ARBA" id="ARBA00022679"/>
    </source>
</evidence>
<comment type="caution">
    <text evidence="7">The sequence shown here is derived from an EMBL/GenBank/DDBJ whole genome shotgun (WGS) entry which is preliminary data.</text>
</comment>
<dbReference type="EMBL" id="BSQG01000011">
    <property type="protein sequence ID" value="GLU50022.1"/>
    <property type="molecule type" value="Genomic_DNA"/>
</dbReference>
<dbReference type="InterPro" id="IPR048284">
    <property type="entry name" value="EryCIII-like_N"/>
</dbReference>
<evidence type="ECO:0000313" key="8">
    <source>
        <dbReference type="Proteomes" id="UP001165092"/>
    </source>
</evidence>
<dbReference type="InterPro" id="IPR002213">
    <property type="entry name" value="UDP_glucos_trans"/>
</dbReference>
<keyword evidence="4" id="KW-0045">Antibiotic biosynthesis</keyword>
<evidence type="ECO:0000313" key="7">
    <source>
        <dbReference type="EMBL" id="GLU50022.1"/>
    </source>
</evidence>